<feature type="compositionally biased region" description="Basic and acidic residues" evidence="1">
    <location>
        <begin position="204"/>
        <end position="247"/>
    </location>
</feature>
<organism evidence="2 3">
    <name type="scientific">Phytophthora rubi</name>
    <dbReference type="NCBI Taxonomy" id="129364"/>
    <lineage>
        <taxon>Eukaryota</taxon>
        <taxon>Sar</taxon>
        <taxon>Stramenopiles</taxon>
        <taxon>Oomycota</taxon>
        <taxon>Peronosporomycetes</taxon>
        <taxon>Peronosporales</taxon>
        <taxon>Peronosporaceae</taxon>
        <taxon>Phytophthora</taxon>
    </lineage>
</organism>
<name>A0A6A3N6Z9_9STRA</name>
<feature type="region of interest" description="Disordered" evidence="1">
    <location>
        <begin position="478"/>
        <end position="498"/>
    </location>
</feature>
<protein>
    <submittedName>
        <fullName evidence="2">Uncharacterized protein</fullName>
    </submittedName>
</protein>
<proteinExistence type="predicted"/>
<dbReference type="EMBL" id="QXFU01000241">
    <property type="protein sequence ID" value="KAE9039196.1"/>
    <property type="molecule type" value="Genomic_DNA"/>
</dbReference>
<comment type="caution">
    <text evidence="2">The sequence shown here is derived from an EMBL/GenBank/DDBJ whole genome shotgun (WGS) entry which is preliminary data.</text>
</comment>
<evidence type="ECO:0000313" key="2">
    <source>
        <dbReference type="EMBL" id="KAE9039196.1"/>
    </source>
</evidence>
<feature type="compositionally biased region" description="Basic and acidic residues" evidence="1">
    <location>
        <begin position="487"/>
        <end position="498"/>
    </location>
</feature>
<feature type="region of interest" description="Disordered" evidence="1">
    <location>
        <begin position="86"/>
        <end position="149"/>
    </location>
</feature>
<feature type="region of interest" description="Disordered" evidence="1">
    <location>
        <begin position="411"/>
        <end position="441"/>
    </location>
</feature>
<dbReference type="OrthoDB" id="121113at2759"/>
<dbReference type="AlphaFoldDB" id="A0A6A3N6Z9"/>
<accession>A0A6A3N6Z9</accession>
<feature type="region of interest" description="Disordered" evidence="1">
    <location>
        <begin position="195"/>
        <end position="308"/>
    </location>
</feature>
<gene>
    <name evidence="2" type="ORF">PR002_g5618</name>
</gene>
<feature type="compositionally biased region" description="Basic and acidic residues" evidence="1">
    <location>
        <begin position="283"/>
        <end position="293"/>
    </location>
</feature>
<evidence type="ECO:0000313" key="3">
    <source>
        <dbReference type="Proteomes" id="UP000435112"/>
    </source>
</evidence>
<sequence length="552" mass="60158">MVGEFDGVLRDDGADNCAPSMYETTYLEVNTNGLEDEDYDEERPTWGQDEEVYNESAPVSVVNPEFGGVLPTIDVGNWERSAIPGAVATEATSSTDTGSAEEEEKGVDEGVFPVDDVNDATVSAVQKDRSAEGPSKAQEEQDEEHAAPVVTEEIVRNENTVFDDDWDWEDCFRDEYVGHLGCGINPGKERECDEVSALPVEATSHSDGEMKRPTVEAEDTKCAHAPLSRDEELAERSKSAEGGHSDSEDPADEELGTLSADAEMIQAGAVAGVAEADPASKPQVEEDRSEGTVKNENAPPLDRLFSSEELDLLMEGKTLGMSEEKEEYEKELEERLYPLDEVALKLRMEKNAEQQQELSLDEISSILNIPVETLARTRESSPGELSTPEYWLSWYKKTLAATEEARRANRNFQGAEPAGGKTDRVGAVSSTASDGRDVGGGDVISDELLQAGCDPMPADAEVDESVVRGNILICMKSTGTAGSTPKADSDEKESAETTRVEALPAQYRRLVRQVVHDNLKSLDAQLARSSWKLGVLRDAGWRLEFGPRWPAS</sequence>
<evidence type="ECO:0000256" key="1">
    <source>
        <dbReference type="SAM" id="MobiDB-lite"/>
    </source>
</evidence>
<reference evidence="2 3" key="1">
    <citation type="submission" date="2018-09" db="EMBL/GenBank/DDBJ databases">
        <title>Genomic investigation of the strawberry pathogen Phytophthora fragariae indicates pathogenicity is determined by transcriptional variation in three key races.</title>
        <authorList>
            <person name="Adams T.M."/>
            <person name="Armitage A.D."/>
            <person name="Sobczyk M.K."/>
            <person name="Bates H.J."/>
            <person name="Dunwell J.M."/>
            <person name="Nellist C.F."/>
            <person name="Harrison R.J."/>
        </authorList>
    </citation>
    <scope>NUCLEOTIDE SEQUENCE [LARGE SCALE GENOMIC DNA]</scope>
    <source>
        <strain evidence="2 3">SCRP324</strain>
    </source>
</reference>
<dbReference type="Proteomes" id="UP000435112">
    <property type="component" value="Unassembled WGS sequence"/>
</dbReference>